<dbReference type="Proteomes" id="UP000264820">
    <property type="component" value="Unplaced"/>
</dbReference>
<evidence type="ECO:0000313" key="5">
    <source>
        <dbReference type="Proteomes" id="UP000264820"/>
    </source>
</evidence>
<dbReference type="AlphaFoldDB" id="A0A3Q2YE29"/>
<evidence type="ECO:0000313" key="4">
    <source>
        <dbReference type="Ensembl" id="ENSHCOP00000015618.1"/>
    </source>
</evidence>
<dbReference type="InterPro" id="IPR019734">
    <property type="entry name" value="TPR_rpt"/>
</dbReference>
<dbReference type="PANTHER" id="PTHR22647">
    <property type="entry name" value="SH3 DOMAIN AND TETRATRICOPEPTIDE REPEATS CONTAINING PROTEIN"/>
    <property type="match status" value="1"/>
</dbReference>
<dbReference type="InterPro" id="IPR036028">
    <property type="entry name" value="SH3-like_dom_sf"/>
</dbReference>
<dbReference type="InterPro" id="IPR042772">
    <property type="entry name" value="SH3TC1/SH3TC2"/>
</dbReference>
<dbReference type="SUPFAM" id="SSF50044">
    <property type="entry name" value="SH3-domain"/>
    <property type="match status" value="1"/>
</dbReference>
<reference evidence="4" key="1">
    <citation type="submission" date="2025-08" db="UniProtKB">
        <authorList>
            <consortium name="Ensembl"/>
        </authorList>
    </citation>
    <scope>IDENTIFICATION</scope>
</reference>
<dbReference type="PROSITE" id="PS50002">
    <property type="entry name" value="SH3"/>
    <property type="match status" value="1"/>
</dbReference>
<dbReference type="Gene3D" id="1.25.40.10">
    <property type="entry name" value="Tetratricopeptide repeat domain"/>
    <property type="match status" value="3"/>
</dbReference>
<proteinExistence type="predicted"/>
<dbReference type="GeneTree" id="ENSGT00530000063812"/>
<dbReference type="Ensembl" id="ENSHCOT00000023585.1">
    <property type="protein sequence ID" value="ENSHCOP00000015618.1"/>
    <property type="gene ID" value="ENSHCOG00000019296.1"/>
</dbReference>
<evidence type="ECO:0000256" key="1">
    <source>
        <dbReference type="ARBA" id="ARBA00022443"/>
    </source>
</evidence>
<evidence type="ECO:0000256" key="2">
    <source>
        <dbReference type="PROSITE-ProRule" id="PRU00192"/>
    </source>
</evidence>
<dbReference type="OMA" id="FTNEQQG"/>
<dbReference type="InterPro" id="IPR011990">
    <property type="entry name" value="TPR-like_helical_dom_sf"/>
</dbReference>
<keyword evidence="1 2" id="KW-0728">SH3 domain</keyword>
<name>A0A3Q2YE29_HIPCM</name>
<dbReference type="STRING" id="109280.ENSHCOP00000015618"/>
<keyword evidence="5" id="KW-1185">Reference proteome</keyword>
<dbReference type="SMART" id="SM00028">
    <property type="entry name" value="TPR"/>
    <property type="match status" value="5"/>
</dbReference>
<dbReference type="SUPFAM" id="SSF48452">
    <property type="entry name" value="TPR-like"/>
    <property type="match status" value="2"/>
</dbReference>
<reference evidence="4" key="2">
    <citation type="submission" date="2025-09" db="UniProtKB">
        <authorList>
            <consortium name="Ensembl"/>
        </authorList>
    </citation>
    <scope>IDENTIFICATION</scope>
</reference>
<protein>
    <submittedName>
        <fullName evidence="4">SH3 domain and tetratricopeptide repeats 1</fullName>
    </submittedName>
</protein>
<evidence type="ECO:0000259" key="3">
    <source>
        <dbReference type="PROSITE" id="PS50002"/>
    </source>
</evidence>
<dbReference type="Gene3D" id="2.30.30.40">
    <property type="entry name" value="SH3 Domains"/>
    <property type="match status" value="1"/>
</dbReference>
<dbReference type="Pfam" id="PF13424">
    <property type="entry name" value="TPR_12"/>
    <property type="match status" value="1"/>
</dbReference>
<dbReference type="InterPro" id="IPR001452">
    <property type="entry name" value="SH3_domain"/>
</dbReference>
<sequence>MGPERLPAHEELQEMLRGKLRIQQANSTELSALVEELSAHLVAVDSEDRVIFVTFKAFEEVWKFTTYFTHCMEHLLFDHKMWLLSLENRLGIEVSTPEDTLHVIYTWVLMQEGTFIQRGRYPVKNVFSKLIILLYSATGTCVAATRYDAEGPDELSVSPDDRIIIVGRLVSCHDWFLGMKEETREAGLVRTSQVKPSDSGLSVLFFVFSEGPSAPVQPDFLENTARLLDGQKHRSPQCVCTRTQEEAMDPVEGQRAEAPCFTVQPAEERQRTESTTFLLSFLKGREYKDEFGAFYILSPELVSSSIFCGHSCEDELISFLSVARETARKKQLLWSQTRLCFLLGKFSAAKSKFSQARVYFEEALGVPRETFADLRLLASIYSNLAGVYLLQKNRASFFGMSERLAALLMGTPYCLECVKESSVLEHALKRAILSQNAMAEARACYLLARHHWIQKKRPKVVPYLERLLVLCAGAQGKSSVSPSRGHLTLGRLHREMGLRHLSICSAGSALLHPSATLTDGLSSLLLVSDNTTDRDSFPAHVAPYLHRCLSLSDSQGAPGHERRSVLKHRLALCLSQLFYQHGMLGHAIRLMRALIGAAPSSPDMAEHKIALIWLAWLHIHDLEPNVGLHILDTVLDALPQHWLVLNMRGVALGCMGDIRRAAESYHAAADICQEYEDTPNWAVALANLGLLCLKVGAKGLAQKHLMESVRLFSALDGGHETTFIAVLLQLGQHCVKEQRMHYGKGCYEWALLLAIKANLSDCQLTAVRRLCHLYEWESPDRARRIIYSQYQVQLLHGTPDREREGDVQEAISQLFLSLATHRAYRAALDHTKSSLAIFIDLGCKEKEAYGWLQAGKLYHLLGQVELVELYVQVAQDVALSTGDTKFILKLLEAAGDVFFNSSQDRDKAIMYYRDRALPIAAKSGAASSRLRLCNKLTEVMLNLQLYGEAVEFAHTALDISITLGQHLNERVAYHRLATLYHRLGQCELAEHYYLKTLSLCPAPLQFDEEALYYARVYRTLGDILFYNLKEPFDAAGYYHLALAAAMDVGNKKWQLVLCTRLATLYHNFLMDRQLSLFFYKRSRGLAAELNVRRMNTAVDRASVAVY</sequence>
<dbReference type="SMART" id="SM00326">
    <property type="entry name" value="SH3"/>
    <property type="match status" value="1"/>
</dbReference>
<organism evidence="4 5">
    <name type="scientific">Hippocampus comes</name>
    <name type="common">Tiger tail seahorse</name>
    <dbReference type="NCBI Taxonomy" id="109280"/>
    <lineage>
        <taxon>Eukaryota</taxon>
        <taxon>Metazoa</taxon>
        <taxon>Chordata</taxon>
        <taxon>Craniata</taxon>
        <taxon>Vertebrata</taxon>
        <taxon>Euteleostomi</taxon>
        <taxon>Actinopterygii</taxon>
        <taxon>Neopterygii</taxon>
        <taxon>Teleostei</taxon>
        <taxon>Neoteleostei</taxon>
        <taxon>Acanthomorphata</taxon>
        <taxon>Syngnathiaria</taxon>
        <taxon>Syngnathiformes</taxon>
        <taxon>Syngnathoidei</taxon>
        <taxon>Syngnathidae</taxon>
        <taxon>Hippocampus</taxon>
    </lineage>
</organism>
<dbReference type="PANTHER" id="PTHR22647:SF3">
    <property type="entry name" value="SH3 DOMAIN AND TETRATRICOPEPTIDE REPEAT-CONTAINING PROTEIN 1"/>
    <property type="match status" value="1"/>
</dbReference>
<accession>A0A3Q2YE29</accession>
<feature type="domain" description="SH3" evidence="3">
    <location>
        <begin position="136"/>
        <end position="199"/>
    </location>
</feature>